<keyword evidence="15 19" id="KW-0131">Cell cycle</keyword>
<evidence type="ECO:0000256" key="3">
    <source>
        <dbReference type="ARBA" id="ARBA00004496"/>
    </source>
</evidence>
<dbReference type="Gene3D" id="3.90.78.10">
    <property type="entry name" value="UDP-N-acetylenolpyruvoylglucosamine reductase, C-terminal domain"/>
    <property type="match status" value="1"/>
</dbReference>
<evidence type="ECO:0000256" key="15">
    <source>
        <dbReference type="ARBA" id="ARBA00023306"/>
    </source>
</evidence>
<dbReference type="GO" id="GO:0009252">
    <property type="term" value="P:peptidoglycan biosynthetic process"/>
    <property type="evidence" value="ECO:0007669"/>
    <property type="project" value="UniProtKB-UniRule"/>
</dbReference>
<dbReference type="PROSITE" id="PS51387">
    <property type="entry name" value="FAD_PCMH"/>
    <property type="match status" value="1"/>
</dbReference>
<dbReference type="InterPro" id="IPR036635">
    <property type="entry name" value="MurB_C_sf"/>
</dbReference>
<evidence type="ECO:0000256" key="10">
    <source>
        <dbReference type="ARBA" id="ARBA00022827"/>
    </source>
</evidence>
<dbReference type="InterPro" id="IPR036318">
    <property type="entry name" value="FAD-bd_PCMH-like_sf"/>
</dbReference>
<evidence type="ECO:0000256" key="9">
    <source>
        <dbReference type="ARBA" id="ARBA00022630"/>
    </source>
</evidence>
<dbReference type="Pfam" id="PF02873">
    <property type="entry name" value="MurB_C"/>
    <property type="match status" value="1"/>
</dbReference>
<accession>A0A2T1NM60</accession>
<keyword evidence="22" id="KW-1185">Reference proteome</keyword>
<dbReference type="SUPFAM" id="SSF56194">
    <property type="entry name" value="Uridine diphospho-N-Acetylenolpyruvylglucosamine reductase, MurB, C-terminal domain"/>
    <property type="match status" value="1"/>
</dbReference>
<evidence type="ECO:0000256" key="1">
    <source>
        <dbReference type="ARBA" id="ARBA00001974"/>
    </source>
</evidence>
<evidence type="ECO:0000256" key="8">
    <source>
        <dbReference type="ARBA" id="ARBA00022618"/>
    </source>
</evidence>
<dbReference type="InterPro" id="IPR003170">
    <property type="entry name" value="MurB"/>
</dbReference>
<dbReference type="NCBIfam" id="TIGR00179">
    <property type="entry name" value="murB"/>
    <property type="match status" value="1"/>
</dbReference>
<dbReference type="GO" id="GO:0071555">
    <property type="term" value="P:cell wall organization"/>
    <property type="evidence" value="ECO:0007669"/>
    <property type="project" value="UniProtKB-KW"/>
</dbReference>
<name>A0A2T1NM60_9FLAO</name>
<comment type="similarity">
    <text evidence="19">Belongs to the MurB family.</text>
</comment>
<feature type="active site" evidence="19">
    <location>
        <position position="162"/>
    </location>
</feature>
<keyword evidence="11 19" id="KW-0521">NADP</keyword>
<dbReference type="SUPFAM" id="SSF56176">
    <property type="entry name" value="FAD-binding/transporter-associated domain-like"/>
    <property type="match status" value="1"/>
</dbReference>
<evidence type="ECO:0000256" key="18">
    <source>
        <dbReference type="ARBA" id="ARBA00048914"/>
    </source>
</evidence>
<keyword evidence="16 19" id="KW-0961">Cell wall biogenesis/degradation</keyword>
<keyword evidence="13 19" id="KW-0573">Peptidoglycan synthesis</keyword>
<evidence type="ECO:0000256" key="13">
    <source>
        <dbReference type="ARBA" id="ARBA00022984"/>
    </source>
</evidence>
<dbReference type="AlphaFoldDB" id="A0A2T1NM60"/>
<dbReference type="InterPro" id="IPR011601">
    <property type="entry name" value="MurB_C"/>
</dbReference>
<dbReference type="GO" id="GO:0005829">
    <property type="term" value="C:cytosol"/>
    <property type="evidence" value="ECO:0007669"/>
    <property type="project" value="TreeGrafter"/>
</dbReference>
<evidence type="ECO:0000256" key="17">
    <source>
        <dbReference type="ARBA" id="ARBA00031026"/>
    </source>
</evidence>
<dbReference type="EC" id="1.3.1.98" evidence="5 19"/>
<comment type="catalytic activity">
    <reaction evidence="18 19">
        <text>UDP-N-acetyl-alpha-D-muramate + NADP(+) = UDP-N-acetyl-3-O-(1-carboxyvinyl)-alpha-D-glucosamine + NADPH + H(+)</text>
        <dbReference type="Rhea" id="RHEA:12248"/>
        <dbReference type="ChEBI" id="CHEBI:15378"/>
        <dbReference type="ChEBI" id="CHEBI:57783"/>
        <dbReference type="ChEBI" id="CHEBI:58349"/>
        <dbReference type="ChEBI" id="CHEBI:68483"/>
        <dbReference type="ChEBI" id="CHEBI:70757"/>
        <dbReference type="EC" id="1.3.1.98"/>
    </reaction>
</comment>
<evidence type="ECO:0000256" key="11">
    <source>
        <dbReference type="ARBA" id="ARBA00022857"/>
    </source>
</evidence>
<dbReference type="NCBIfam" id="NF000755">
    <property type="entry name" value="PRK00046.1"/>
    <property type="match status" value="1"/>
</dbReference>
<gene>
    <name evidence="19" type="primary">murB</name>
    <name evidence="21" type="ORF">C7H61_02005</name>
</gene>
<dbReference type="UniPathway" id="UPA00219"/>
<evidence type="ECO:0000256" key="2">
    <source>
        <dbReference type="ARBA" id="ARBA00003921"/>
    </source>
</evidence>
<dbReference type="GO" id="GO:0008360">
    <property type="term" value="P:regulation of cell shape"/>
    <property type="evidence" value="ECO:0007669"/>
    <property type="project" value="UniProtKB-KW"/>
</dbReference>
<evidence type="ECO:0000256" key="5">
    <source>
        <dbReference type="ARBA" id="ARBA00012518"/>
    </source>
</evidence>
<dbReference type="InterPro" id="IPR016166">
    <property type="entry name" value="FAD-bd_PCMH"/>
</dbReference>
<evidence type="ECO:0000256" key="12">
    <source>
        <dbReference type="ARBA" id="ARBA00022960"/>
    </source>
</evidence>
<comment type="subcellular location">
    <subcellularLocation>
        <location evidence="3 19">Cytoplasm</location>
    </subcellularLocation>
</comment>
<keyword evidence="12 19" id="KW-0133">Cell shape</keyword>
<dbReference type="PANTHER" id="PTHR21071">
    <property type="entry name" value="UDP-N-ACETYLENOLPYRUVOYLGLUCOSAMINE REDUCTASE"/>
    <property type="match status" value="1"/>
</dbReference>
<evidence type="ECO:0000256" key="14">
    <source>
        <dbReference type="ARBA" id="ARBA00023002"/>
    </source>
</evidence>
<evidence type="ECO:0000256" key="7">
    <source>
        <dbReference type="ARBA" id="ARBA00022490"/>
    </source>
</evidence>
<keyword evidence="10 19" id="KW-0274">FAD</keyword>
<protein>
    <recommendedName>
        <fullName evidence="6 19">UDP-N-acetylenolpyruvoylglucosamine reductase</fullName>
        <ecNumber evidence="5 19">1.3.1.98</ecNumber>
    </recommendedName>
    <alternativeName>
        <fullName evidence="17 19">UDP-N-acetylmuramate dehydrogenase</fullName>
    </alternativeName>
</protein>
<keyword evidence="7 19" id="KW-0963">Cytoplasm</keyword>
<dbReference type="Gene3D" id="3.30.465.10">
    <property type="match status" value="1"/>
</dbReference>
<dbReference type="InterPro" id="IPR016169">
    <property type="entry name" value="FAD-bd_PCMH_sub2"/>
</dbReference>
<organism evidence="21 22">
    <name type="scientific">Mesoflavibacter zeaxanthinifaciens subsp. sabulilitoris</name>
    <dbReference type="NCBI Taxonomy" id="1520893"/>
    <lineage>
        <taxon>Bacteria</taxon>
        <taxon>Pseudomonadati</taxon>
        <taxon>Bacteroidota</taxon>
        <taxon>Flavobacteriia</taxon>
        <taxon>Flavobacteriales</taxon>
        <taxon>Flavobacteriaceae</taxon>
        <taxon>Mesoflavibacter</taxon>
    </lineage>
</organism>
<dbReference type="PANTHER" id="PTHR21071:SF4">
    <property type="entry name" value="UDP-N-ACETYLENOLPYRUVOYLGLUCOSAMINE REDUCTASE"/>
    <property type="match status" value="1"/>
</dbReference>
<evidence type="ECO:0000259" key="20">
    <source>
        <dbReference type="PROSITE" id="PS51387"/>
    </source>
</evidence>
<feature type="domain" description="FAD-binding PCMH-type" evidence="20">
    <location>
        <begin position="17"/>
        <end position="186"/>
    </location>
</feature>
<comment type="function">
    <text evidence="2 19">Cell wall formation.</text>
</comment>
<evidence type="ECO:0000256" key="16">
    <source>
        <dbReference type="ARBA" id="ARBA00023316"/>
    </source>
</evidence>
<dbReference type="EMBL" id="PXOT01000014">
    <property type="protein sequence ID" value="PSG93973.1"/>
    <property type="molecule type" value="Genomic_DNA"/>
</dbReference>
<evidence type="ECO:0000256" key="6">
    <source>
        <dbReference type="ARBA" id="ARBA00015188"/>
    </source>
</evidence>
<sequence>MQVQHNISLKPYNTFGIDVKAKHFISVENIDDLKTIFSTEKFPNKFIIGGGSNMLLTKDVDALVIHLNLKGKKTVSTNDNHVFIKAEAGENWHDFVLWTLKQNYGGLENMSLIPGNVGTSPIQNIGAYGVELKDVFESCEVLNLDTLTIETLSKKDCQFGYRNSIFKNEAKGKYIILNVTFKLTKNNHNLHTNYGAILSQLETMNVTDPTIQDVSKAVIAIRQSKLPDPKEIGNSGSFFKNPIISTEQFKELQRNFPEAPHYVISETEVKVPAGWLIETAGFKGKTFDHYGVHKKQALVLVNYGGAKGEDILQLSKLIQKTIYRIFNISIEAEVNIF</sequence>
<keyword evidence="14 19" id="KW-0560">Oxidoreductase</keyword>
<comment type="caution">
    <text evidence="21">The sequence shown here is derived from an EMBL/GenBank/DDBJ whole genome shotgun (WGS) entry which is preliminary data.</text>
</comment>
<dbReference type="Gene3D" id="3.30.43.10">
    <property type="entry name" value="Uridine Diphospho-n-acetylenolpyruvylglucosamine Reductase, domain 2"/>
    <property type="match status" value="1"/>
</dbReference>
<reference evidence="21 22" key="1">
    <citation type="submission" date="2018-03" db="EMBL/GenBank/DDBJ databases">
        <title>Mesoflavibacter sp. HG37 and Mesoflavibacter sp. HG96 sp.nov., two marine bacteria isolated from seawater of Western Pacific Ocean.</title>
        <authorList>
            <person name="Cheng H."/>
            <person name="Wu Y.-H."/>
            <person name="Guo L.-L."/>
            <person name="Xu X.-W."/>
        </authorList>
    </citation>
    <scope>NUCLEOTIDE SEQUENCE [LARGE SCALE GENOMIC DNA]</scope>
    <source>
        <strain evidence="21 22">KCTC 42117</strain>
    </source>
</reference>
<evidence type="ECO:0000313" key="22">
    <source>
        <dbReference type="Proteomes" id="UP000238430"/>
    </source>
</evidence>
<evidence type="ECO:0000256" key="19">
    <source>
        <dbReference type="HAMAP-Rule" id="MF_00037"/>
    </source>
</evidence>
<keyword evidence="8 19" id="KW-0132">Cell division</keyword>
<feature type="active site" description="Proton donor" evidence="19">
    <location>
        <position position="237"/>
    </location>
</feature>
<evidence type="ECO:0000256" key="4">
    <source>
        <dbReference type="ARBA" id="ARBA00004752"/>
    </source>
</evidence>
<dbReference type="HAMAP" id="MF_00037">
    <property type="entry name" value="MurB"/>
    <property type="match status" value="1"/>
</dbReference>
<dbReference type="Proteomes" id="UP000238430">
    <property type="component" value="Unassembled WGS sequence"/>
</dbReference>
<feature type="active site" evidence="19">
    <location>
        <position position="333"/>
    </location>
</feature>
<dbReference type="GO" id="GO:0051301">
    <property type="term" value="P:cell division"/>
    <property type="evidence" value="ECO:0007669"/>
    <property type="project" value="UniProtKB-KW"/>
</dbReference>
<dbReference type="GO" id="GO:0008762">
    <property type="term" value="F:UDP-N-acetylmuramate dehydrogenase activity"/>
    <property type="evidence" value="ECO:0007669"/>
    <property type="project" value="UniProtKB-UniRule"/>
</dbReference>
<dbReference type="RefSeq" id="WP_106676691.1">
    <property type="nucleotide sequence ID" value="NZ_JACHWV010000006.1"/>
</dbReference>
<dbReference type="InterPro" id="IPR016167">
    <property type="entry name" value="FAD-bd_PCMH_sub1"/>
</dbReference>
<keyword evidence="9 19" id="KW-0285">Flavoprotein</keyword>
<dbReference type="InterPro" id="IPR006094">
    <property type="entry name" value="Oxid_FAD_bind_N"/>
</dbReference>
<proteinExistence type="inferred from homology"/>
<evidence type="ECO:0000313" key="21">
    <source>
        <dbReference type="EMBL" id="PSG93973.1"/>
    </source>
</evidence>
<comment type="pathway">
    <text evidence="4 19">Cell wall biogenesis; peptidoglycan biosynthesis.</text>
</comment>
<dbReference type="Pfam" id="PF01565">
    <property type="entry name" value="FAD_binding_4"/>
    <property type="match status" value="1"/>
</dbReference>
<dbReference type="GO" id="GO:0071949">
    <property type="term" value="F:FAD binding"/>
    <property type="evidence" value="ECO:0007669"/>
    <property type="project" value="InterPro"/>
</dbReference>
<dbReference type="OrthoDB" id="9804753at2"/>
<comment type="cofactor">
    <cofactor evidence="1 19">
        <name>FAD</name>
        <dbReference type="ChEBI" id="CHEBI:57692"/>
    </cofactor>
</comment>